<keyword evidence="3" id="KW-1185">Reference proteome</keyword>
<dbReference type="EMBL" id="JAETWB010000018">
    <property type="protein sequence ID" value="MBL6080884.1"/>
    <property type="molecule type" value="Genomic_DNA"/>
</dbReference>
<dbReference type="Proteomes" id="UP000660885">
    <property type="component" value="Unassembled WGS sequence"/>
</dbReference>
<dbReference type="InterPro" id="IPR022789">
    <property type="entry name" value="ParD"/>
</dbReference>
<name>A0ABS1U895_9PROT</name>
<evidence type="ECO:0000256" key="1">
    <source>
        <dbReference type="ARBA" id="ARBA00022649"/>
    </source>
</evidence>
<accession>A0ABS1U895</accession>
<dbReference type="InterPro" id="IPR038296">
    <property type="entry name" value="ParD_sf"/>
</dbReference>
<evidence type="ECO:0000313" key="3">
    <source>
        <dbReference type="Proteomes" id="UP000660885"/>
    </source>
</evidence>
<organism evidence="2 3">
    <name type="scientific">Belnapia arida</name>
    <dbReference type="NCBI Taxonomy" id="2804533"/>
    <lineage>
        <taxon>Bacteria</taxon>
        <taxon>Pseudomonadati</taxon>
        <taxon>Pseudomonadota</taxon>
        <taxon>Alphaproteobacteria</taxon>
        <taxon>Acetobacterales</taxon>
        <taxon>Roseomonadaceae</taxon>
        <taxon>Belnapia</taxon>
    </lineage>
</organism>
<dbReference type="InterPro" id="IPR010985">
    <property type="entry name" value="Ribbon_hlx_hlx"/>
</dbReference>
<dbReference type="SUPFAM" id="SSF47598">
    <property type="entry name" value="Ribbon-helix-helix"/>
    <property type="match status" value="1"/>
</dbReference>
<comment type="caution">
    <text evidence="2">The sequence shown here is derived from an EMBL/GenBank/DDBJ whole genome shotgun (WGS) entry which is preliminary data.</text>
</comment>
<dbReference type="RefSeq" id="WP_202834110.1">
    <property type="nucleotide sequence ID" value="NZ_JAETWB010000018.1"/>
</dbReference>
<gene>
    <name evidence="2" type="ORF">JMJ56_22990</name>
</gene>
<keyword evidence="1" id="KW-1277">Toxin-antitoxin system</keyword>
<sequence length="98" mass="10572">MPQIMKRCVALPPEQAHFVDAMVASGAYESSGAVMRAALRALQARDAAMERWVLAQVVPVLGAMHPGPAVGPADDHLRAAVRRQEAVWLGEGNQRTKM</sequence>
<dbReference type="Gene3D" id="6.10.10.120">
    <property type="entry name" value="Antitoxin ParD1-like"/>
    <property type="match status" value="1"/>
</dbReference>
<proteinExistence type="predicted"/>
<reference evidence="2 3" key="1">
    <citation type="submission" date="2021-01" db="EMBL/GenBank/DDBJ databases">
        <title>Belnapia mucosa sp. nov. and Belnapia arida sp. nov., isolated from the Tabernas Desert (Almeria, Spain).</title>
        <authorList>
            <person name="Molina-Menor E."/>
            <person name="Vidal-Verdu A."/>
            <person name="Calonge A."/>
            <person name="Satari L."/>
            <person name="Pereto J."/>
            <person name="Porcar M."/>
        </authorList>
    </citation>
    <scope>NUCLEOTIDE SEQUENCE [LARGE SCALE GENOMIC DNA]</scope>
    <source>
        <strain evidence="2 3">T18</strain>
    </source>
</reference>
<evidence type="ECO:0000313" key="2">
    <source>
        <dbReference type="EMBL" id="MBL6080884.1"/>
    </source>
</evidence>
<protein>
    <submittedName>
        <fullName evidence="2">Type II toxin-antitoxin system ParD family antitoxin</fullName>
    </submittedName>
</protein>
<dbReference type="Pfam" id="PF03693">
    <property type="entry name" value="ParD_antitoxin"/>
    <property type="match status" value="1"/>
</dbReference>